<evidence type="ECO:0000256" key="1">
    <source>
        <dbReference type="SAM" id="Phobius"/>
    </source>
</evidence>
<keyword evidence="1" id="KW-0472">Membrane</keyword>
<gene>
    <name evidence="2" type="ORF">METZ01_LOCUS332120</name>
</gene>
<dbReference type="EMBL" id="UINC01111212">
    <property type="protein sequence ID" value="SVC79266.1"/>
    <property type="molecule type" value="Genomic_DNA"/>
</dbReference>
<sequence>MLLKDHLKRFRLSLIKKDLIQLLWMSYAVLLIFFIFLIVSESIFYFSPKIKLFMIGSVLFLLCIWIVGLGICTMLIQTNYLKKYRWSRVAQFLGEKSFPKKDYVINALQLEDTMS</sequence>
<name>A0A382Q1G0_9ZZZZ</name>
<protein>
    <submittedName>
        <fullName evidence="2">Uncharacterized protein</fullName>
    </submittedName>
</protein>
<accession>A0A382Q1G0</accession>
<feature type="transmembrane region" description="Helical" evidence="1">
    <location>
        <begin position="21"/>
        <end position="46"/>
    </location>
</feature>
<evidence type="ECO:0000313" key="2">
    <source>
        <dbReference type="EMBL" id="SVC79266.1"/>
    </source>
</evidence>
<organism evidence="2">
    <name type="scientific">marine metagenome</name>
    <dbReference type="NCBI Taxonomy" id="408172"/>
    <lineage>
        <taxon>unclassified sequences</taxon>
        <taxon>metagenomes</taxon>
        <taxon>ecological metagenomes</taxon>
    </lineage>
</organism>
<dbReference type="AlphaFoldDB" id="A0A382Q1G0"/>
<keyword evidence="1" id="KW-0812">Transmembrane</keyword>
<reference evidence="2" key="1">
    <citation type="submission" date="2018-05" db="EMBL/GenBank/DDBJ databases">
        <authorList>
            <person name="Lanie J.A."/>
            <person name="Ng W.-L."/>
            <person name="Kazmierczak K.M."/>
            <person name="Andrzejewski T.M."/>
            <person name="Davidsen T.M."/>
            <person name="Wayne K.J."/>
            <person name="Tettelin H."/>
            <person name="Glass J.I."/>
            <person name="Rusch D."/>
            <person name="Podicherti R."/>
            <person name="Tsui H.-C.T."/>
            <person name="Winkler M.E."/>
        </authorList>
    </citation>
    <scope>NUCLEOTIDE SEQUENCE</scope>
</reference>
<feature type="non-terminal residue" evidence="2">
    <location>
        <position position="115"/>
    </location>
</feature>
<feature type="transmembrane region" description="Helical" evidence="1">
    <location>
        <begin position="52"/>
        <end position="76"/>
    </location>
</feature>
<keyword evidence="1" id="KW-1133">Transmembrane helix</keyword>
<proteinExistence type="predicted"/>